<comment type="caution">
    <text evidence="1">The sequence shown here is derived from an EMBL/GenBank/DDBJ whole genome shotgun (WGS) entry which is preliminary data.</text>
</comment>
<reference evidence="1 2" key="1">
    <citation type="submission" date="2014-01" db="EMBL/GenBank/DDBJ databases">
        <authorList>
            <person name="Dobos K."/>
            <person name="Lenaerts A."/>
            <person name="Ordway D."/>
            <person name="DeGroote M.A."/>
            <person name="Parker T."/>
            <person name="Sizemore C."/>
            <person name="Tallon L.J."/>
            <person name="Sadzewicz L.K."/>
            <person name="Sengamalay N."/>
            <person name="Fraser C.M."/>
            <person name="Hine E."/>
            <person name="Shefchek K.A."/>
            <person name="Das S.P."/>
            <person name="Tettelin H."/>
        </authorList>
    </citation>
    <scope>NUCLEOTIDE SEQUENCE [LARGE SCALE GENOMIC DNA]</scope>
    <source>
        <strain evidence="1 2">Harvey</strain>
    </source>
</reference>
<organism evidence="1 2">
    <name type="scientific">Mycobacterium ulcerans str. Harvey</name>
    <dbReference type="NCBI Taxonomy" id="1299332"/>
    <lineage>
        <taxon>Bacteria</taxon>
        <taxon>Bacillati</taxon>
        <taxon>Actinomycetota</taxon>
        <taxon>Actinomycetes</taxon>
        <taxon>Mycobacteriales</taxon>
        <taxon>Mycobacteriaceae</taxon>
        <taxon>Mycobacterium</taxon>
        <taxon>Mycobacterium ulcerans group</taxon>
    </lineage>
</organism>
<name>A0ABP3AH48_MYCUL</name>
<dbReference type="Proteomes" id="UP000020681">
    <property type="component" value="Unassembled WGS sequence"/>
</dbReference>
<evidence type="ECO:0000313" key="1">
    <source>
        <dbReference type="EMBL" id="EUA89115.1"/>
    </source>
</evidence>
<accession>A0ABP3AH48</accession>
<keyword evidence="2" id="KW-1185">Reference proteome</keyword>
<sequence>MPTFVTPRLKVVADGGAVHAVRFGGRGKLDELTRRKLFGRCLVSEFQFSH</sequence>
<proteinExistence type="predicted"/>
<gene>
    <name evidence="1" type="ORF">I551_4406</name>
</gene>
<dbReference type="EMBL" id="JAOL01000127">
    <property type="protein sequence ID" value="EUA89115.1"/>
    <property type="molecule type" value="Genomic_DNA"/>
</dbReference>
<protein>
    <submittedName>
        <fullName evidence="1">Uncharacterized protein</fullName>
    </submittedName>
</protein>
<evidence type="ECO:0000313" key="2">
    <source>
        <dbReference type="Proteomes" id="UP000020681"/>
    </source>
</evidence>